<comment type="function">
    <text evidence="15">Catalyzes the hydrolysis of N-succinyl-L,L-diaminopimelic acid (SDAP), forming succinate and LL-2,6-diaminopimelate (DAP), an intermediate involved in the bacterial biosynthesis of lysine and meso-diaminopimelic acid, an essential component of bacterial cell walls.</text>
</comment>
<feature type="binding site" evidence="15">
    <location>
        <position position="106"/>
    </location>
    <ligand>
        <name>Zn(2+)</name>
        <dbReference type="ChEBI" id="CHEBI:29105"/>
        <label>1</label>
    </ligand>
</feature>
<evidence type="ECO:0000256" key="1">
    <source>
        <dbReference type="ARBA" id="ARBA00005130"/>
    </source>
</evidence>
<dbReference type="RefSeq" id="WP_142914219.1">
    <property type="nucleotide sequence ID" value="NZ_JAPZLN010000001.1"/>
</dbReference>
<dbReference type="HAMAP" id="MF_01690">
    <property type="entry name" value="DapE"/>
    <property type="match status" value="1"/>
</dbReference>
<dbReference type="Gene3D" id="3.40.630.10">
    <property type="entry name" value="Zn peptidases"/>
    <property type="match status" value="2"/>
</dbReference>
<dbReference type="SUPFAM" id="SSF55031">
    <property type="entry name" value="Bacterial exopeptidase dimerisation domain"/>
    <property type="match status" value="1"/>
</dbReference>
<evidence type="ECO:0000313" key="17">
    <source>
        <dbReference type="EMBL" id="TRA83736.1"/>
    </source>
</evidence>
<comment type="caution">
    <text evidence="17">The sequence shown here is derived from an EMBL/GenBank/DDBJ whole genome shotgun (WGS) entry which is preliminary data.</text>
</comment>
<evidence type="ECO:0000256" key="13">
    <source>
        <dbReference type="ARBA" id="ARBA00031891"/>
    </source>
</evidence>
<dbReference type="InterPro" id="IPR001261">
    <property type="entry name" value="ArgE/DapE_CS"/>
</dbReference>
<comment type="cofactor">
    <cofactor evidence="15">
        <name>Zn(2+)</name>
        <dbReference type="ChEBI" id="CHEBI:29105"/>
    </cofactor>
    <cofactor evidence="15">
        <name>Co(2+)</name>
        <dbReference type="ChEBI" id="CHEBI:48828"/>
    </cofactor>
    <text evidence="15">Binds 2 Zn(2+) or Co(2+) ions per subunit.</text>
</comment>
<comment type="subunit">
    <text evidence="3 15">Homodimer.</text>
</comment>
<evidence type="ECO:0000256" key="2">
    <source>
        <dbReference type="ARBA" id="ARBA00006746"/>
    </source>
</evidence>
<organism evidence="17 18">
    <name type="scientific">Agrobacterium salinitolerans</name>
    <dbReference type="NCBI Taxonomy" id="1183413"/>
    <lineage>
        <taxon>Bacteria</taxon>
        <taxon>Pseudomonadati</taxon>
        <taxon>Pseudomonadota</taxon>
        <taxon>Alphaproteobacteria</taxon>
        <taxon>Hyphomicrobiales</taxon>
        <taxon>Rhizobiaceae</taxon>
        <taxon>Rhizobium/Agrobacterium group</taxon>
        <taxon>Agrobacterium</taxon>
    </lineage>
</organism>
<keyword evidence="10 15" id="KW-0220">Diaminopimelate biosynthesis</keyword>
<comment type="similarity">
    <text evidence="2 15">Belongs to the peptidase M20A family. DapE subfamily.</text>
</comment>
<gene>
    <name evidence="15" type="primary">dapE</name>
    <name evidence="17" type="ORF">EXN23_24585</name>
</gene>
<dbReference type="InterPro" id="IPR002933">
    <property type="entry name" value="Peptidase_M20"/>
</dbReference>
<feature type="binding site" evidence="15">
    <location>
        <position position="106"/>
    </location>
    <ligand>
        <name>Zn(2+)</name>
        <dbReference type="ChEBI" id="CHEBI:29105"/>
        <label>2</label>
    </ligand>
</feature>
<dbReference type="InterPro" id="IPR011650">
    <property type="entry name" value="Peptidase_M20_dimer"/>
</dbReference>
<accession>A0ABY3BHX5</accession>
<evidence type="ECO:0000256" key="5">
    <source>
        <dbReference type="ARBA" id="ARBA00022391"/>
    </source>
</evidence>
<dbReference type="EMBL" id="SGNZ01000020">
    <property type="protein sequence ID" value="TRA83736.1"/>
    <property type="molecule type" value="Genomic_DNA"/>
</dbReference>
<dbReference type="GeneID" id="79861405"/>
<comment type="pathway">
    <text evidence="1 15">Amino-acid biosynthesis; L-lysine biosynthesis via DAP pathway; LL-2,6-diaminopimelate from (S)-tetrahydrodipicolinate (succinylase route): step 3/3.</text>
</comment>
<dbReference type="GO" id="GO:0009014">
    <property type="term" value="F:succinyl-diaminopimelate desuccinylase activity"/>
    <property type="evidence" value="ECO:0007669"/>
    <property type="project" value="UniProtKB-EC"/>
</dbReference>
<feature type="binding site" evidence="15">
    <location>
        <position position="366"/>
    </location>
    <ligand>
        <name>Zn(2+)</name>
        <dbReference type="ChEBI" id="CHEBI:29105"/>
        <label>2</label>
    </ligand>
</feature>
<dbReference type="NCBIfam" id="NF009557">
    <property type="entry name" value="PRK13009.1"/>
    <property type="match status" value="1"/>
</dbReference>
<dbReference type="PROSITE" id="PS00758">
    <property type="entry name" value="ARGE_DAPE_CPG2_1"/>
    <property type="match status" value="1"/>
</dbReference>
<sequence>MTTTDPVANLAALIRCPSVTPAEGGALSLLDTLLSPLGFAVERVMATEAGTPDVENLYARLGTEGPHLMFAGHTDVVPVGDEAAWSHPPFSADIAGGEMYGRGAVDMKGGIACFVAAIARHIEKHGKPQGSVSFLITGDEEGPSINGTSKLLEWAAARGETWDACVVGEPTNPDQLGDMIKIGRRGSLSGRITVHGVQGHAAYPHLADNPIRGLLQLTHALMHPAFDHGTDDFQPSNLEVTTVDTGNAATNVIPARATAAFNIRFNDSWTAESLRAEIIRRLNAAAAEGELRPDRAPVKYEIVWADRPSHVFLTRNNALISSLSGAVEAVTGKEPKLSTTGGTSDARFIKDYCPVVEFGLVGQTMHMVDERVAVADLEMLTRIYETFIERWFAHADGK</sequence>
<dbReference type="CDD" id="cd03891">
    <property type="entry name" value="M20_DapE_proteobac"/>
    <property type="match status" value="1"/>
</dbReference>
<reference evidence="17 18" key="1">
    <citation type="journal article" date="2019" name="Appl. Microbiol. Biotechnol.">
        <title>Differential efficiency of wild type rhizogenic strains for rol gene transformation of plants.</title>
        <authorList>
            <person name="Desmet S."/>
            <person name="De Keyser E."/>
            <person name="Van Vaerenbergh J."/>
            <person name="Baeyen S."/>
            <person name="Van Huylenbroeck J."/>
            <person name="Geelen D."/>
            <person name="Dhooghe E."/>
        </authorList>
    </citation>
    <scope>NUCLEOTIDE SEQUENCE [LARGE SCALE GENOMIC DNA]</scope>
    <source>
        <strain evidence="17 18">GBBC3283</strain>
    </source>
</reference>
<evidence type="ECO:0000259" key="16">
    <source>
        <dbReference type="Pfam" id="PF07687"/>
    </source>
</evidence>
<evidence type="ECO:0000256" key="14">
    <source>
        <dbReference type="ARBA" id="ARBA00051301"/>
    </source>
</evidence>
<dbReference type="PROSITE" id="PS00759">
    <property type="entry name" value="ARGE_DAPE_CPG2_2"/>
    <property type="match status" value="1"/>
</dbReference>
<keyword evidence="11 15" id="KW-0457">Lysine biosynthesis</keyword>
<evidence type="ECO:0000256" key="4">
    <source>
        <dbReference type="ARBA" id="ARBA00011921"/>
    </source>
</evidence>
<feature type="domain" description="Peptidase M20 dimerisation" evidence="16">
    <location>
        <begin position="182"/>
        <end position="289"/>
    </location>
</feature>
<dbReference type="InterPro" id="IPR036264">
    <property type="entry name" value="Bact_exopeptidase_dim_dom"/>
</dbReference>
<evidence type="ECO:0000256" key="15">
    <source>
        <dbReference type="HAMAP-Rule" id="MF_01690"/>
    </source>
</evidence>
<evidence type="ECO:0000256" key="10">
    <source>
        <dbReference type="ARBA" id="ARBA00022915"/>
    </source>
</evidence>
<feature type="binding site" evidence="15">
    <location>
        <position position="73"/>
    </location>
    <ligand>
        <name>Zn(2+)</name>
        <dbReference type="ChEBI" id="CHEBI:29105"/>
        <label>1</label>
    </ligand>
</feature>
<dbReference type="InterPro" id="IPR005941">
    <property type="entry name" value="DapE_proteobac"/>
</dbReference>
<evidence type="ECO:0000256" key="8">
    <source>
        <dbReference type="ARBA" id="ARBA00022801"/>
    </source>
</evidence>
<feature type="binding site" evidence="15">
    <location>
        <position position="141"/>
    </location>
    <ligand>
        <name>Zn(2+)</name>
        <dbReference type="ChEBI" id="CHEBI:29105"/>
        <label>2</label>
    </ligand>
</feature>
<dbReference type="EC" id="3.5.1.18" evidence="4 15"/>
<dbReference type="PANTHER" id="PTHR43808">
    <property type="entry name" value="ACETYLORNITHINE DEACETYLASE"/>
    <property type="match status" value="1"/>
</dbReference>
<evidence type="ECO:0000256" key="6">
    <source>
        <dbReference type="ARBA" id="ARBA00022605"/>
    </source>
</evidence>
<dbReference type="SUPFAM" id="SSF53187">
    <property type="entry name" value="Zn-dependent exopeptidases"/>
    <property type="match status" value="1"/>
</dbReference>
<keyword evidence="6 15" id="KW-0028">Amino-acid biosynthesis</keyword>
<dbReference type="InterPro" id="IPR050072">
    <property type="entry name" value="Peptidase_M20A"/>
</dbReference>
<evidence type="ECO:0000256" key="11">
    <source>
        <dbReference type="ARBA" id="ARBA00023154"/>
    </source>
</evidence>
<keyword evidence="8 15" id="KW-0378">Hydrolase</keyword>
<feature type="active site" evidence="15">
    <location>
        <position position="75"/>
    </location>
</feature>
<name>A0ABY3BHX5_9HYPH</name>
<feature type="binding site" evidence="15">
    <location>
        <position position="169"/>
    </location>
    <ligand>
        <name>Zn(2+)</name>
        <dbReference type="ChEBI" id="CHEBI:29105"/>
        <label>1</label>
    </ligand>
</feature>
<feature type="active site" description="Proton acceptor" evidence="15">
    <location>
        <position position="140"/>
    </location>
</feature>
<proteinExistence type="inferred from homology"/>
<comment type="catalytic activity">
    <reaction evidence="14 15">
        <text>N-succinyl-(2S,6S)-2,6-diaminopimelate + H2O = (2S,6S)-2,6-diaminopimelate + succinate</text>
        <dbReference type="Rhea" id="RHEA:22608"/>
        <dbReference type="ChEBI" id="CHEBI:15377"/>
        <dbReference type="ChEBI" id="CHEBI:30031"/>
        <dbReference type="ChEBI" id="CHEBI:57609"/>
        <dbReference type="ChEBI" id="CHEBI:58087"/>
        <dbReference type="EC" id="3.5.1.18"/>
    </reaction>
</comment>
<protein>
    <recommendedName>
        <fullName evidence="5 15">Succinyl-diaminopimelate desuccinylase</fullName>
        <shortName evidence="15">SDAP desuccinylase</shortName>
        <ecNumber evidence="4 15">3.5.1.18</ecNumber>
    </recommendedName>
    <alternativeName>
        <fullName evidence="13 15">N-succinyl-LL-2,6-diaminoheptanedioate amidohydrolase</fullName>
    </alternativeName>
</protein>
<evidence type="ECO:0000256" key="7">
    <source>
        <dbReference type="ARBA" id="ARBA00022723"/>
    </source>
</evidence>
<evidence type="ECO:0000256" key="9">
    <source>
        <dbReference type="ARBA" id="ARBA00022833"/>
    </source>
</evidence>
<dbReference type="Pfam" id="PF07687">
    <property type="entry name" value="M20_dimer"/>
    <property type="match status" value="1"/>
</dbReference>
<keyword evidence="12 15" id="KW-0170">Cobalt</keyword>
<keyword evidence="9 15" id="KW-0862">Zinc</keyword>
<keyword evidence="7 15" id="KW-0479">Metal-binding</keyword>
<evidence type="ECO:0000256" key="3">
    <source>
        <dbReference type="ARBA" id="ARBA00011738"/>
    </source>
</evidence>
<keyword evidence="18" id="KW-1185">Reference proteome</keyword>
<dbReference type="PANTHER" id="PTHR43808:SF31">
    <property type="entry name" value="N-ACETYL-L-CITRULLINE DEACETYLASE"/>
    <property type="match status" value="1"/>
</dbReference>
<dbReference type="Proteomes" id="UP000319481">
    <property type="component" value="Unassembled WGS sequence"/>
</dbReference>
<evidence type="ECO:0000313" key="18">
    <source>
        <dbReference type="Proteomes" id="UP000319481"/>
    </source>
</evidence>
<dbReference type="Pfam" id="PF01546">
    <property type="entry name" value="Peptidase_M20"/>
    <property type="match status" value="1"/>
</dbReference>
<dbReference type="NCBIfam" id="TIGR01246">
    <property type="entry name" value="dapE_proteo"/>
    <property type="match status" value="1"/>
</dbReference>
<evidence type="ECO:0000256" key="12">
    <source>
        <dbReference type="ARBA" id="ARBA00023285"/>
    </source>
</evidence>